<evidence type="ECO:0000256" key="1">
    <source>
        <dbReference type="SAM" id="MobiDB-lite"/>
    </source>
</evidence>
<sequence length="359" mass="39213">MVKGTGFLGHRIWCPKRLLRSGRPLSDTSAATDTMSVRSADGGDGGGDSATRTPCRPARRTMAIRDESDACIRVTLTDTSDSESVHPESPLMVQPSARRQRLARVDLVRGRGRRGAPGSGAAATVTATDGDGEPCERLGGKSEYQESDKYRANAASRSSSLLAAARRRRCLRIGRVGGTEHLAGRRRRRAAASSDDDRLAAFARDLSDSWYSDLPPKLDAGGVSTSNANKKSTFIRLFSHRVKRTTPRGRPANSNERSEGHTPIDFYCFVAYVPLPPLSQHNGVPVLRCRIEKRLVQRTDWCGPRDEPPPHTELRRADVKVELAAACSVPSTASTGSPAICGQKRRRFWDQGVRARRCP</sequence>
<comment type="caution">
    <text evidence="2">The sequence shown here is derived from an EMBL/GenBank/DDBJ whole genome shotgun (WGS) entry which is preliminary data.</text>
</comment>
<keyword evidence="3" id="KW-1185">Reference proteome</keyword>
<feature type="compositionally biased region" description="Polar residues" evidence="1">
    <location>
        <begin position="26"/>
        <end position="37"/>
    </location>
</feature>
<proteinExistence type="predicted"/>
<dbReference type="Proteomes" id="UP000440578">
    <property type="component" value="Unassembled WGS sequence"/>
</dbReference>
<feature type="region of interest" description="Disordered" evidence="1">
    <location>
        <begin position="111"/>
        <end position="151"/>
    </location>
</feature>
<evidence type="ECO:0000313" key="3">
    <source>
        <dbReference type="Proteomes" id="UP000440578"/>
    </source>
</evidence>
<dbReference type="OrthoDB" id="8048386at2759"/>
<dbReference type="AlphaFoldDB" id="A0A6A4XHA4"/>
<protein>
    <submittedName>
        <fullName evidence="2">Uncharacterized protein</fullName>
    </submittedName>
</protein>
<organism evidence="2 3">
    <name type="scientific">Amphibalanus amphitrite</name>
    <name type="common">Striped barnacle</name>
    <name type="synonym">Balanus amphitrite</name>
    <dbReference type="NCBI Taxonomy" id="1232801"/>
    <lineage>
        <taxon>Eukaryota</taxon>
        <taxon>Metazoa</taxon>
        <taxon>Ecdysozoa</taxon>
        <taxon>Arthropoda</taxon>
        <taxon>Crustacea</taxon>
        <taxon>Multicrustacea</taxon>
        <taxon>Cirripedia</taxon>
        <taxon>Thoracica</taxon>
        <taxon>Thoracicalcarea</taxon>
        <taxon>Balanomorpha</taxon>
        <taxon>Balanoidea</taxon>
        <taxon>Balanidae</taxon>
        <taxon>Amphibalaninae</taxon>
        <taxon>Amphibalanus</taxon>
    </lineage>
</organism>
<accession>A0A6A4XHA4</accession>
<reference evidence="2 3" key="1">
    <citation type="submission" date="2019-07" db="EMBL/GenBank/DDBJ databases">
        <title>Draft genome assembly of a fouling barnacle, Amphibalanus amphitrite (Darwin, 1854): The first reference genome for Thecostraca.</title>
        <authorList>
            <person name="Kim W."/>
        </authorList>
    </citation>
    <scope>NUCLEOTIDE SEQUENCE [LARGE SCALE GENOMIC DNA]</scope>
    <source>
        <strain evidence="2">SNU_AA5</strain>
        <tissue evidence="2">Soma without cirri and trophi</tissue>
    </source>
</reference>
<feature type="region of interest" description="Disordered" evidence="1">
    <location>
        <begin position="23"/>
        <end position="55"/>
    </location>
</feature>
<gene>
    <name evidence="2" type="ORF">FJT64_015143</name>
</gene>
<feature type="compositionally biased region" description="Basic and acidic residues" evidence="1">
    <location>
        <begin position="134"/>
        <end position="151"/>
    </location>
</feature>
<feature type="compositionally biased region" description="Low complexity" evidence="1">
    <location>
        <begin position="119"/>
        <end position="129"/>
    </location>
</feature>
<evidence type="ECO:0000313" key="2">
    <source>
        <dbReference type="EMBL" id="KAF0314391.1"/>
    </source>
</evidence>
<name>A0A6A4XHA4_AMPAM</name>
<dbReference type="EMBL" id="VIIS01000025">
    <property type="protein sequence ID" value="KAF0314391.1"/>
    <property type="molecule type" value="Genomic_DNA"/>
</dbReference>